<gene>
    <name evidence="2" type="ORF">C8F04DRAFT_1202000</name>
</gene>
<dbReference type="EMBL" id="JARJCM010000493">
    <property type="protein sequence ID" value="KAJ7016511.1"/>
    <property type="molecule type" value="Genomic_DNA"/>
</dbReference>
<feature type="compositionally biased region" description="Polar residues" evidence="1">
    <location>
        <begin position="161"/>
        <end position="171"/>
    </location>
</feature>
<proteinExistence type="predicted"/>
<dbReference type="Proteomes" id="UP001218188">
    <property type="component" value="Unassembled WGS sequence"/>
</dbReference>
<feature type="region of interest" description="Disordered" evidence="1">
    <location>
        <begin position="1"/>
        <end position="37"/>
    </location>
</feature>
<evidence type="ECO:0000313" key="2">
    <source>
        <dbReference type="EMBL" id="KAJ7016511.1"/>
    </source>
</evidence>
<organism evidence="2 3">
    <name type="scientific">Mycena alexandri</name>
    <dbReference type="NCBI Taxonomy" id="1745969"/>
    <lineage>
        <taxon>Eukaryota</taxon>
        <taxon>Fungi</taxon>
        <taxon>Dikarya</taxon>
        <taxon>Basidiomycota</taxon>
        <taxon>Agaricomycotina</taxon>
        <taxon>Agaricomycetes</taxon>
        <taxon>Agaricomycetidae</taxon>
        <taxon>Agaricales</taxon>
        <taxon>Marasmiineae</taxon>
        <taxon>Mycenaceae</taxon>
        <taxon>Mycena</taxon>
    </lineage>
</organism>
<dbReference type="AlphaFoldDB" id="A0AAD6RXT1"/>
<sequence length="253" mass="26658">MTMTRISRSGNSAGGGGNFGAISGDRTDCNVLQNGDRTRQVRSMGRERVGVTGSAEECEIGKLEWESATPERQQSGPRAPMVVPQTPAVTPGPDAVREVPATGPRVGRSERLAPPNWEAHHWPKVEPVDAPIPGGSGAPMRSIVGARQVAQELFPGAPERGTSTRANSGVAGSTEGGAGAPPAELKAEPMEGKIPGGNANIPLFDLEAEQEVVAGEMKLVYVLDGNDQVNMKERIWSRGERSELHQNVPKTGS</sequence>
<name>A0AAD6RXT1_9AGAR</name>
<evidence type="ECO:0000313" key="3">
    <source>
        <dbReference type="Proteomes" id="UP001218188"/>
    </source>
</evidence>
<keyword evidence="3" id="KW-1185">Reference proteome</keyword>
<protein>
    <submittedName>
        <fullName evidence="2">Uncharacterized protein</fullName>
    </submittedName>
</protein>
<comment type="caution">
    <text evidence="2">The sequence shown here is derived from an EMBL/GenBank/DDBJ whole genome shotgun (WGS) entry which is preliminary data.</text>
</comment>
<evidence type="ECO:0000256" key="1">
    <source>
        <dbReference type="SAM" id="MobiDB-lite"/>
    </source>
</evidence>
<feature type="compositionally biased region" description="Low complexity" evidence="1">
    <location>
        <begin position="1"/>
        <end position="11"/>
    </location>
</feature>
<reference evidence="2" key="1">
    <citation type="submission" date="2023-03" db="EMBL/GenBank/DDBJ databases">
        <title>Massive genome expansion in bonnet fungi (Mycena s.s.) driven by repeated elements and novel gene families across ecological guilds.</title>
        <authorList>
            <consortium name="Lawrence Berkeley National Laboratory"/>
            <person name="Harder C.B."/>
            <person name="Miyauchi S."/>
            <person name="Viragh M."/>
            <person name="Kuo A."/>
            <person name="Thoen E."/>
            <person name="Andreopoulos B."/>
            <person name="Lu D."/>
            <person name="Skrede I."/>
            <person name="Drula E."/>
            <person name="Henrissat B."/>
            <person name="Morin E."/>
            <person name="Kohler A."/>
            <person name="Barry K."/>
            <person name="LaButti K."/>
            <person name="Morin E."/>
            <person name="Salamov A."/>
            <person name="Lipzen A."/>
            <person name="Mereny Z."/>
            <person name="Hegedus B."/>
            <person name="Baldrian P."/>
            <person name="Stursova M."/>
            <person name="Weitz H."/>
            <person name="Taylor A."/>
            <person name="Grigoriev I.V."/>
            <person name="Nagy L.G."/>
            <person name="Martin F."/>
            <person name="Kauserud H."/>
        </authorList>
    </citation>
    <scope>NUCLEOTIDE SEQUENCE</scope>
    <source>
        <strain evidence="2">CBHHK200</strain>
    </source>
</reference>
<accession>A0AAD6RXT1</accession>
<feature type="region of interest" description="Disordered" evidence="1">
    <location>
        <begin position="157"/>
        <end position="183"/>
    </location>
</feature>
<feature type="region of interest" description="Disordered" evidence="1">
    <location>
        <begin position="61"/>
        <end position="110"/>
    </location>
</feature>